<sequence>MNNSRCLLCICFCAGVFAALISSGAAWMAGNAGLPQWLGVKLVPAWSGAWIHPRLVWGGLWGLFYYTTVSSPRGRIQWMRKGLWVSLLPCAWQLFFVFPNRTDAGMLGLGLGTLTPLFILFYNLIWGATTGIFARAFYGRSR</sequence>
<keyword evidence="1" id="KW-0472">Membrane</keyword>
<feature type="signal peptide" evidence="2">
    <location>
        <begin position="1"/>
        <end position="28"/>
    </location>
</feature>
<keyword evidence="2" id="KW-0732">Signal</keyword>
<feature type="transmembrane region" description="Helical" evidence="1">
    <location>
        <begin position="50"/>
        <end position="69"/>
    </location>
</feature>
<evidence type="ECO:0000256" key="2">
    <source>
        <dbReference type="SAM" id="SignalP"/>
    </source>
</evidence>
<dbReference type="RefSeq" id="WP_072287022.1">
    <property type="nucleotide sequence ID" value="NZ_CP015455.1"/>
</dbReference>
<dbReference type="KEGG" id="pace:A6070_03150"/>
<feature type="chain" id="PRO_5013109114" evidence="2">
    <location>
        <begin position="29"/>
        <end position="142"/>
    </location>
</feature>
<gene>
    <name evidence="3" type="ORF">A7E75_09175</name>
</gene>
<keyword evidence="1" id="KW-1133">Transmembrane helix</keyword>
<keyword evidence="4" id="KW-1185">Reference proteome</keyword>
<keyword evidence="1" id="KW-0812">Transmembrane</keyword>
<feature type="transmembrane region" description="Helical" evidence="1">
    <location>
        <begin position="81"/>
        <end position="98"/>
    </location>
</feature>
<protein>
    <submittedName>
        <fullName evidence="3">Uncharacterized protein</fullName>
    </submittedName>
</protein>
<dbReference type="STRING" id="29542.A6070_03150"/>
<reference evidence="3 4" key="1">
    <citation type="journal article" date="2017" name="Genome Announc.">
        <title>Complete Genome Sequences of Two Acetylene-Fermenting Pelobacter acetylenicus Strains.</title>
        <authorList>
            <person name="Sutton J.M."/>
            <person name="Baesman S.M."/>
            <person name="Fierst J.L."/>
            <person name="Poret-Peterson A.T."/>
            <person name="Oremland R.S."/>
            <person name="Dunlap D.S."/>
            <person name="Akob D.M."/>
        </authorList>
    </citation>
    <scope>NUCLEOTIDE SEQUENCE [LARGE SCALE GENOMIC DNA]</scope>
    <source>
        <strain evidence="3 4">DSM 3247</strain>
    </source>
</reference>
<dbReference type="Proteomes" id="UP000182264">
    <property type="component" value="Chromosome"/>
</dbReference>
<dbReference type="OrthoDB" id="458509at2"/>
<dbReference type="EMBL" id="CP015518">
    <property type="protein sequence ID" value="APG25173.1"/>
    <property type="molecule type" value="Genomic_DNA"/>
</dbReference>
<name>A0A1L3GGW0_SYNAC</name>
<organism evidence="3 4">
    <name type="scientific">Syntrophotalea acetylenica</name>
    <name type="common">Pelobacter acetylenicus</name>
    <dbReference type="NCBI Taxonomy" id="29542"/>
    <lineage>
        <taxon>Bacteria</taxon>
        <taxon>Pseudomonadati</taxon>
        <taxon>Thermodesulfobacteriota</taxon>
        <taxon>Desulfuromonadia</taxon>
        <taxon>Desulfuromonadales</taxon>
        <taxon>Syntrophotaleaceae</taxon>
        <taxon>Syntrophotalea</taxon>
    </lineage>
</organism>
<evidence type="ECO:0000313" key="3">
    <source>
        <dbReference type="EMBL" id="APG25173.1"/>
    </source>
</evidence>
<accession>A0A1L3GGW0</accession>
<dbReference type="AlphaFoldDB" id="A0A1L3GGW0"/>
<proteinExistence type="predicted"/>
<evidence type="ECO:0000256" key="1">
    <source>
        <dbReference type="SAM" id="Phobius"/>
    </source>
</evidence>
<evidence type="ECO:0000313" key="4">
    <source>
        <dbReference type="Proteomes" id="UP000182264"/>
    </source>
</evidence>